<sequence length="129" mass="13785">MRHFGPLSLQPITPPTPTLSFGLCRMLEKASPGSECDPRLCAGSSPRQAWARQSCSPERKASEIASSIQKFWARSGGCSSGTGPQGEEGMGAGPSHIPFSHLEKQPEAKQKAHLEEPVSTGMCQAHLDK</sequence>
<gene>
    <name evidence="2" type="ORF">HJG60_010807</name>
</gene>
<proteinExistence type="predicted"/>
<dbReference type="EMBL" id="JABVXQ010000005">
    <property type="protein sequence ID" value="KAF6109534.1"/>
    <property type="molecule type" value="Genomic_DNA"/>
</dbReference>
<accession>A0A834EA76</accession>
<feature type="compositionally biased region" description="Gly residues" evidence="1">
    <location>
        <begin position="78"/>
        <end position="92"/>
    </location>
</feature>
<dbReference type="Proteomes" id="UP000664940">
    <property type="component" value="Unassembled WGS sequence"/>
</dbReference>
<feature type="region of interest" description="Disordered" evidence="1">
    <location>
        <begin position="75"/>
        <end position="129"/>
    </location>
</feature>
<reference evidence="2 3" key="1">
    <citation type="journal article" date="2020" name="Nature">
        <title>Six reference-quality genomes reveal evolution of bat adaptations.</title>
        <authorList>
            <person name="Jebb D."/>
            <person name="Huang Z."/>
            <person name="Pippel M."/>
            <person name="Hughes G.M."/>
            <person name="Lavrichenko K."/>
            <person name="Devanna P."/>
            <person name="Winkler S."/>
            <person name="Jermiin L.S."/>
            <person name="Skirmuntt E.C."/>
            <person name="Katzourakis A."/>
            <person name="Burkitt-Gray L."/>
            <person name="Ray D.A."/>
            <person name="Sullivan K.A.M."/>
            <person name="Roscito J.G."/>
            <person name="Kirilenko B.M."/>
            <person name="Davalos L.M."/>
            <person name="Corthals A.P."/>
            <person name="Power M.L."/>
            <person name="Jones G."/>
            <person name="Ransome R.D."/>
            <person name="Dechmann D.K.N."/>
            <person name="Locatelli A.G."/>
            <person name="Puechmaille S.J."/>
            <person name="Fedrigo O."/>
            <person name="Jarvis E.D."/>
            <person name="Hiller M."/>
            <person name="Vernes S.C."/>
            <person name="Myers E.W."/>
            <person name="Teeling E.C."/>
        </authorList>
    </citation>
    <scope>NUCLEOTIDE SEQUENCE [LARGE SCALE GENOMIC DNA]</scope>
    <source>
        <strain evidence="2">Bat1K_MPI-CBG_1</strain>
    </source>
</reference>
<dbReference type="AlphaFoldDB" id="A0A834EA76"/>
<protein>
    <submittedName>
        <fullName evidence="2">Uncharacterized protein</fullName>
    </submittedName>
</protein>
<name>A0A834EA76_9CHIR</name>
<organism evidence="2 3">
    <name type="scientific">Phyllostomus discolor</name>
    <name type="common">pale spear-nosed bat</name>
    <dbReference type="NCBI Taxonomy" id="89673"/>
    <lineage>
        <taxon>Eukaryota</taxon>
        <taxon>Metazoa</taxon>
        <taxon>Chordata</taxon>
        <taxon>Craniata</taxon>
        <taxon>Vertebrata</taxon>
        <taxon>Euteleostomi</taxon>
        <taxon>Mammalia</taxon>
        <taxon>Eutheria</taxon>
        <taxon>Laurasiatheria</taxon>
        <taxon>Chiroptera</taxon>
        <taxon>Yangochiroptera</taxon>
        <taxon>Phyllostomidae</taxon>
        <taxon>Phyllostominae</taxon>
        <taxon>Phyllostomus</taxon>
    </lineage>
</organism>
<evidence type="ECO:0000313" key="2">
    <source>
        <dbReference type="EMBL" id="KAF6109534.1"/>
    </source>
</evidence>
<evidence type="ECO:0000256" key="1">
    <source>
        <dbReference type="SAM" id="MobiDB-lite"/>
    </source>
</evidence>
<comment type="caution">
    <text evidence="2">The sequence shown here is derived from an EMBL/GenBank/DDBJ whole genome shotgun (WGS) entry which is preliminary data.</text>
</comment>
<evidence type="ECO:0000313" key="3">
    <source>
        <dbReference type="Proteomes" id="UP000664940"/>
    </source>
</evidence>
<feature type="compositionally biased region" description="Basic and acidic residues" evidence="1">
    <location>
        <begin position="101"/>
        <end position="116"/>
    </location>
</feature>